<dbReference type="InterPro" id="IPR016181">
    <property type="entry name" value="Acyl_CoA_acyltransferase"/>
</dbReference>
<sequence>MIRLARTSDGPRLRQIEAAAGEPFRELDMARIADDTPPTLETLAVYIDDGRCWVHTEDEVVSSYLIADVVDGYAHVEQVSVHPDYSGRRIGAALITQLDGWARDRGLAGLTLTTYRDVPWNAPYYNRLGFETVDEPTAGLGAIRRHEALNGLDEWPRVAMRRAFT</sequence>
<comment type="caution">
    <text evidence="4">The sequence shown here is derived from an EMBL/GenBank/DDBJ whole genome shotgun (WGS) entry which is preliminary data.</text>
</comment>
<evidence type="ECO:0000256" key="1">
    <source>
        <dbReference type="ARBA" id="ARBA00022679"/>
    </source>
</evidence>
<keyword evidence="2" id="KW-0012">Acyltransferase</keyword>
<dbReference type="RefSeq" id="WP_199701090.1">
    <property type="nucleotide sequence ID" value="NZ_JAEMNV010000001.1"/>
</dbReference>
<dbReference type="PANTHER" id="PTHR43800">
    <property type="entry name" value="PEPTIDYL-LYSINE N-ACETYLTRANSFERASE YJAB"/>
    <property type="match status" value="1"/>
</dbReference>
<dbReference type="PANTHER" id="PTHR43800:SF1">
    <property type="entry name" value="PEPTIDYL-LYSINE N-ACETYLTRANSFERASE YJAB"/>
    <property type="match status" value="1"/>
</dbReference>
<reference evidence="4" key="1">
    <citation type="submission" date="2020-12" db="EMBL/GenBank/DDBJ databases">
        <title>Antrihabitans popcorni sp. nov. and Antrihabitans auranticaus sp. nov., isolated from a larva cave.</title>
        <authorList>
            <person name="Lee S.D."/>
            <person name="Kim I.S."/>
        </authorList>
    </citation>
    <scope>NUCLEOTIDE SEQUENCE</scope>
    <source>
        <strain evidence="4">YC3-6</strain>
    </source>
</reference>
<evidence type="ECO:0000313" key="5">
    <source>
        <dbReference type="Proteomes" id="UP000655868"/>
    </source>
</evidence>
<name>A0A934NLI7_9NOCA</name>
<evidence type="ECO:0000313" key="4">
    <source>
        <dbReference type="EMBL" id="MBJ8337431.1"/>
    </source>
</evidence>
<dbReference type="PROSITE" id="PS51186">
    <property type="entry name" value="GNAT"/>
    <property type="match status" value="1"/>
</dbReference>
<proteinExistence type="predicted"/>
<dbReference type="SUPFAM" id="SSF55729">
    <property type="entry name" value="Acyl-CoA N-acyltransferases (Nat)"/>
    <property type="match status" value="1"/>
</dbReference>
<dbReference type="Proteomes" id="UP000655868">
    <property type="component" value="Unassembled WGS sequence"/>
</dbReference>
<dbReference type="EMBL" id="JAEMNV010000001">
    <property type="protein sequence ID" value="MBJ8337431.1"/>
    <property type="molecule type" value="Genomic_DNA"/>
</dbReference>
<dbReference type="GO" id="GO:0016747">
    <property type="term" value="F:acyltransferase activity, transferring groups other than amino-acyl groups"/>
    <property type="evidence" value="ECO:0007669"/>
    <property type="project" value="InterPro"/>
</dbReference>
<protein>
    <submittedName>
        <fullName evidence="4">GNAT family N-acetyltransferase</fullName>
    </submittedName>
</protein>
<dbReference type="AlphaFoldDB" id="A0A934NLI7"/>
<feature type="domain" description="N-acetyltransferase" evidence="3">
    <location>
        <begin position="1"/>
        <end position="150"/>
    </location>
</feature>
<keyword evidence="1" id="KW-0808">Transferase</keyword>
<keyword evidence="5" id="KW-1185">Reference proteome</keyword>
<organism evidence="4 5">
    <name type="scientific">Antrihabitans stalagmiti</name>
    <dbReference type="NCBI Taxonomy" id="2799499"/>
    <lineage>
        <taxon>Bacteria</taxon>
        <taxon>Bacillati</taxon>
        <taxon>Actinomycetota</taxon>
        <taxon>Actinomycetes</taxon>
        <taxon>Mycobacteriales</taxon>
        <taxon>Nocardiaceae</taxon>
        <taxon>Antrihabitans</taxon>
    </lineage>
</organism>
<evidence type="ECO:0000256" key="2">
    <source>
        <dbReference type="ARBA" id="ARBA00023315"/>
    </source>
</evidence>
<dbReference type="Gene3D" id="3.40.630.30">
    <property type="match status" value="1"/>
</dbReference>
<dbReference type="Pfam" id="PF00583">
    <property type="entry name" value="Acetyltransf_1"/>
    <property type="match status" value="1"/>
</dbReference>
<gene>
    <name evidence="4" type="ORF">JGU71_00900</name>
</gene>
<dbReference type="InterPro" id="IPR000182">
    <property type="entry name" value="GNAT_dom"/>
</dbReference>
<dbReference type="CDD" id="cd04301">
    <property type="entry name" value="NAT_SF"/>
    <property type="match status" value="1"/>
</dbReference>
<accession>A0A934NLI7</accession>
<evidence type="ECO:0000259" key="3">
    <source>
        <dbReference type="PROSITE" id="PS51186"/>
    </source>
</evidence>